<dbReference type="AlphaFoldDB" id="A0A5N0VBS2"/>
<dbReference type="OrthoDB" id="3637515at2"/>
<feature type="signal peptide" evidence="2">
    <location>
        <begin position="1"/>
        <end position="28"/>
    </location>
</feature>
<evidence type="ECO:0008006" key="5">
    <source>
        <dbReference type="Google" id="ProtNLM"/>
    </source>
</evidence>
<proteinExistence type="predicted"/>
<feature type="compositionally biased region" description="Low complexity" evidence="1">
    <location>
        <begin position="25"/>
        <end position="57"/>
    </location>
</feature>
<name>A0A5N0VBS2_9PSEU</name>
<keyword evidence="2" id="KW-0732">Signal</keyword>
<sequence length="234" mass="23651">MRKPWGRIAATLVAGALITLAAAPAAIADDTDVATTTSSAVPETTSSSAAPETTTTSDSPQSTENTEPSSTDSAPSATDTTSAQSTESSKPSDTSSPDETTTPEEPPYEDNQGWGVDLEDGYGMVIISCAAGEPTGLTSPDFDVVDGPYQEVQDGRYWDFLVQLHDGKTFADNDIAGDWTCAGPQGGGAGSGSIAPVPGSESSGDWQSSNGGDAQVSFAPKTGVETGFGGLAQG</sequence>
<dbReference type="RefSeq" id="WP_144751869.1">
    <property type="nucleotide sequence ID" value="NZ_VMNW02000011.1"/>
</dbReference>
<evidence type="ECO:0000256" key="1">
    <source>
        <dbReference type="SAM" id="MobiDB-lite"/>
    </source>
</evidence>
<organism evidence="3 4">
    <name type="scientific">Amycolatopsis acidicola</name>
    <dbReference type="NCBI Taxonomy" id="2596893"/>
    <lineage>
        <taxon>Bacteria</taxon>
        <taxon>Bacillati</taxon>
        <taxon>Actinomycetota</taxon>
        <taxon>Actinomycetes</taxon>
        <taxon>Pseudonocardiales</taxon>
        <taxon>Pseudonocardiaceae</taxon>
        <taxon>Amycolatopsis</taxon>
    </lineage>
</organism>
<comment type="caution">
    <text evidence="3">The sequence shown here is derived from an EMBL/GenBank/DDBJ whole genome shotgun (WGS) entry which is preliminary data.</text>
</comment>
<evidence type="ECO:0000313" key="3">
    <source>
        <dbReference type="EMBL" id="KAA9162974.1"/>
    </source>
</evidence>
<dbReference type="Proteomes" id="UP000319769">
    <property type="component" value="Unassembled WGS sequence"/>
</dbReference>
<feature type="chain" id="PRO_5024347258" description="Secreted protein" evidence="2">
    <location>
        <begin position="29"/>
        <end position="234"/>
    </location>
</feature>
<protein>
    <recommendedName>
        <fullName evidence="5">Secreted protein</fullName>
    </recommendedName>
</protein>
<feature type="compositionally biased region" description="Low complexity" evidence="1">
    <location>
        <begin position="66"/>
        <end position="100"/>
    </location>
</feature>
<feature type="region of interest" description="Disordered" evidence="1">
    <location>
        <begin position="25"/>
        <end position="117"/>
    </location>
</feature>
<feature type="compositionally biased region" description="Polar residues" evidence="1">
    <location>
        <begin position="201"/>
        <end position="212"/>
    </location>
</feature>
<gene>
    <name evidence="3" type="ORF">FPZ12_010730</name>
</gene>
<feature type="region of interest" description="Disordered" evidence="1">
    <location>
        <begin position="184"/>
        <end position="234"/>
    </location>
</feature>
<keyword evidence="4" id="KW-1185">Reference proteome</keyword>
<accession>A0A5N0VBS2</accession>
<evidence type="ECO:0000256" key="2">
    <source>
        <dbReference type="SAM" id="SignalP"/>
    </source>
</evidence>
<reference evidence="3" key="1">
    <citation type="submission" date="2019-09" db="EMBL/GenBank/DDBJ databases">
        <authorList>
            <person name="Teo W.F.A."/>
            <person name="Duangmal K."/>
        </authorList>
    </citation>
    <scope>NUCLEOTIDE SEQUENCE [LARGE SCALE GENOMIC DNA]</scope>
    <source>
        <strain evidence="3">K81G1</strain>
    </source>
</reference>
<evidence type="ECO:0000313" key="4">
    <source>
        <dbReference type="Proteomes" id="UP000319769"/>
    </source>
</evidence>
<dbReference type="EMBL" id="VMNW02000011">
    <property type="protein sequence ID" value="KAA9162974.1"/>
    <property type="molecule type" value="Genomic_DNA"/>
</dbReference>